<organism evidence="1 2">
    <name type="scientific">Aspergillus brunneoviolaceus CBS 621.78</name>
    <dbReference type="NCBI Taxonomy" id="1450534"/>
    <lineage>
        <taxon>Eukaryota</taxon>
        <taxon>Fungi</taxon>
        <taxon>Dikarya</taxon>
        <taxon>Ascomycota</taxon>
        <taxon>Pezizomycotina</taxon>
        <taxon>Eurotiomycetes</taxon>
        <taxon>Eurotiomycetidae</taxon>
        <taxon>Eurotiales</taxon>
        <taxon>Aspergillaceae</taxon>
        <taxon>Aspergillus</taxon>
        <taxon>Aspergillus subgen. Circumdati</taxon>
    </lineage>
</organism>
<name>A0ACD1FVG4_9EURO</name>
<reference evidence="1" key="1">
    <citation type="submission" date="2018-02" db="EMBL/GenBank/DDBJ databases">
        <title>The genomes of Aspergillus section Nigri reveals drivers in fungal speciation.</title>
        <authorList>
            <consortium name="DOE Joint Genome Institute"/>
            <person name="Vesth T.C."/>
            <person name="Nybo J."/>
            <person name="Theobald S."/>
            <person name="Brandl J."/>
            <person name="Frisvad J.C."/>
            <person name="Nielsen K.F."/>
            <person name="Lyhne E.K."/>
            <person name="Kogle M.E."/>
            <person name="Kuo A."/>
            <person name="Riley R."/>
            <person name="Clum A."/>
            <person name="Nolan M."/>
            <person name="Lipzen A."/>
            <person name="Salamov A."/>
            <person name="Henrissat B."/>
            <person name="Wiebenga A."/>
            <person name="De vries R.P."/>
            <person name="Grigoriev I.V."/>
            <person name="Mortensen U.H."/>
            <person name="Andersen M.R."/>
            <person name="Baker S.E."/>
        </authorList>
    </citation>
    <scope>NUCLEOTIDE SEQUENCE</scope>
    <source>
        <strain evidence="1">CBS 621.78</strain>
    </source>
</reference>
<gene>
    <name evidence="1" type="ORF">BO95DRAFT_447368</name>
</gene>
<evidence type="ECO:0000313" key="2">
    <source>
        <dbReference type="Proteomes" id="UP000249057"/>
    </source>
</evidence>
<dbReference type="EMBL" id="KZ825396">
    <property type="protein sequence ID" value="RAH40991.1"/>
    <property type="molecule type" value="Genomic_DNA"/>
</dbReference>
<protein>
    <submittedName>
        <fullName evidence="1">Uncharacterized protein</fullName>
    </submittedName>
</protein>
<proteinExistence type="predicted"/>
<keyword evidence="2" id="KW-1185">Reference proteome</keyword>
<dbReference type="Proteomes" id="UP000249057">
    <property type="component" value="Unassembled WGS sequence"/>
</dbReference>
<sequence length="72" mass="8006">MAAPVDERIAADLDESHQFRPRRHDDDDEGSDHLGDDDAESTASATVAERKNNEGHFDEEKELPPHACSYVS</sequence>
<evidence type="ECO:0000313" key="1">
    <source>
        <dbReference type="EMBL" id="RAH40991.1"/>
    </source>
</evidence>
<accession>A0ACD1FVG4</accession>